<reference evidence="1 2" key="1">
    <citation type="submission" date="2019-05" db="EMBL/GenBank/DDBJ databases">
        <title>Another draft genome of Portunus trituberculatus and its Hox gene families provides insights of decapod evolution.</title>
        <authorList>
            <person name="Jeong J.-H."/>
            <person name="Song I."/>
            <person name="Kim S."/>
            <person name="Choi T."/>
            <person name="Kim D."/>
            <person name="Ryu S."/>
            <person name="Kim W."/>
        </authorList>
    </citation>
    <scope>NUCLEOTIDE SEQUENCE [LARGE SCALE GENOMIC DNA]</scope>
    <source>
        <tissue evidence="1">Muscle</tissue>
    </source>
</reference>
<dbReference type="Proteomes" id="UP000324222">
    <property type="component" value="Unassembled WGS sequence"/>
</dbReference>
<comment type="caution">
    <text evidence="1">The sequence shown here is derived from an EMBL/GenBank/DDBJ whole genome shotgun (WGS) entry which is preliminary data.</text>
</comment>
<protein>
    <submittedName>
        <fullName evidence="1">Uncharacterized protein</fullName>
    </submittedName>
</protein>
<gene>
    <name evidence="1" type="ORF">E2C01_007020</name>
</gene>
<dbReference type="EMBL" id="VSRR010000339">
    <property type="protein sequence ID" value="MPC14258.1"/>
    <property type="molecule type" value="Genomic_DNA"/>
</dbReference>
<accession>A0A5B7CYB6</accession>
<sequence length="85" mass="8945">MRHHAWPHAMKRLGVNKKSKVERQAGLVTVATVVTVAGRRVGGGESGTSEHFGYLKSCPRQPPRVPNLVAAAELPSGAAAFTGNS</sequence>
<dbReference type="AlphaFoldDB" id="A0A5B7CYB6"/>
<name>A0A5B7CYB6_PORTR</name>
<evidence type="ECO:0000313" key="2">
    <source>
        <dbReference type="Proteomes" id="UP000324222"/>
    </source>
</evidence>
<proteinExistence type="predicted"/>
<organism evidence="1 2">
    <name type="scientific">Portunus trituberculatus</name>
    <name type="common">Swimming crab</name>
    <name type="synonym">Neptunus trituberculatus</name>
    <dbReference type="NCBI Taxonomy" id="210409"/>
    <lineage>
        <taxon>Eukaryota</taxon>
        <taxon>Metazoa</taxon>
        <taxon>Ecdysozoa</taxon>
        <taxon>Arthropoda</taxon>
        <taxon>Crustacea</taxon>
        <taxon>Multicrustacea</taxon>
        <taxon>Malacostraca</taxon>
        <taxon>Eumalacostraca</taxon>
        <taxon>Eucarida</taxon>
        <taxon>Decapoda</taxon>
        <taxon>Pleocyemata</taxon>
        <taxon>Brachyura</taxon>
        <taxon>Eubrachyura</taxon>
        <taxon>Portunoidea</taxon>
        <taxon>Portunidae</taxon>
        <taxon>Portuninae</taxon>
        <taxon>Portunus</taxon>
    </lineage>
</organism>
<keyword evidence="2" id="KW-1185">Reference proteome</keyword>
<evidence type="ECO:0000313" key="1">
    <source>
        <dbReference type="EMBL" id="MPC14258.1"/>
    </source>
</evidence>